<name>A0A7X9FSF0_9DELT</name>
<gene>
    <name evidence="1" type="ORF">GYA55_08880</name>
</gene>
<reference evidence="1 2" key="1">
    <citation type="journal article" date="2020" name="Biotechnol. Biofuels">
        <title>New insights from the biogas microbiome by comprehensive genome-resolved metagenomics of nearly 1600 species originating from multiple anaerobic digesters.</title>
        <authorList>
            <person name="Campanaro S."/>
            <person name="Treu L."/>
            <person name="Rodriguez-R L.M."/>
            <person name="Kovalovszki A."/>
            <person name="Ziels R.M."/>
            <person name="Maus I."/>
            <person name="Zhu X."/>
            <person name="Kougias P.G."/>
            <person name="Basile A."/>
            <person name="Luo G."/>
            <person name="Schluter A."/>
            <person name="Konstantinidis K.T."/>
            <person name="Angelidaki I."/>
        </authorList>
    </citation>
    <scope>NUCLEOTIDE SEQUENCE [LARGE SCALE GENOMIC DNA]</scope>
    <source>
        <strain evidence="1">AS27yjCOA_65</strain>
    </source>
</reference>
<organism evidence="1 2">
    <name type="scientific">SAR324 cluster bacterium</name>
    <dbReference type="NCBI Taxonomy" id="2024889"/>
    <lineage>
        <taxon>Bacteria</taxon>
        <taxon>Deltaproteobacteria</taxon>
        <taxon>SAR324 cluster</taxon>
    </lineage>
</organism>
<dbReference type="Proteomes" id="UP000524246">
    <property type="component" value="Unassembled WGS sequence"/>
</dbReference>
<dbReference type="AlphaFoldDB" id="A0A7X9FSF0"/>
<proteinExistence type="predicted"/>
<sequence>MLTKVTLNKELEAIAERLWPGVKSPCTFRPLIAKENGHFSSDFCVSLSSEVNLSPGIIAENLLLNLSSFEELSLKRDGNFLVLEFLPNYFDEAAFKRIIELPTVESSSIILPTYLSCSSPMAFVRVASLAFEQYLVMRSQGIHCSLYVGERKLPEGGVLEAYRHLLLEHRETEATPASDAVSYLLNAIAAAGNDQVFVWLASTSLPKDCFQEVFKKAIYKQSKRILRTPDPNWSSGSESFIAPAYITQASDDDLWSLMLYLGSPLQADELDLFVPRFFERENLVWFLKSLVERIRKIEVEPLKSEKEGLCSACDATILPRLGLYRAQYPFLLSRVCTHAEVELFNDALRQIALSLSVSLNQPALRQALRANIEHSGAEIIYSLSRIFSVIMSLNQAESLFK</sequence>
<evidence type="ECO:0000313" key="1">
    <source>
        <dbReference type="EMBL" id="NMC63271.1"/>
    </source>
</evidence>
<comment type="caution">
    <text evidence="1">The sequence shown here is derived from an EMBL/GenBank/DDBJ whole genome shotgun (WGS) entry which is preliminary data.</text>
</comment>
<dbReference type="EMBL" id="JAAZON010000396">
    <property type="protein sequence ID" value="NMC63271.1"/>
    <property type="molecule type" value="Genomic_DNA"/>
</dbReference>
<accession>A0A7X9FSF0</accession>
<evidence type="ECO:0000313" key="2">
    <source>
        <dbReference type="Proteomes" id="UP000524246"/>
    </source>
</evidence>
<protein>
    <submittedName>
        <fullName evidence="1">Uncharacterized protein</fullName>
    </submittedName>
</protein>